<dbReference type="PRINTS" id="PR00068">
    <property type="entry name" value="CUZNDISMTASE"/>
</dbReference>
<dbReference type="EC" id="1.15.1.1" evidence="1"/>
<proteinExistence type="inferred from homology"/>
<gene>
    <name evidence="3" type="ORF">RDB_LOCUS71320</name>
</gene>
<comment type="catalytic activity">
    <reaction evidence="1">
        <text>2 superoxide + 2 H(+) = H2O2 + O2</text>
        <dbReference type="Rhea" id="RHEA:20696"/>
        <dbReference type="ChEBI" id="CHEBI:15378"/>
        <dbReference type="ChEBI" id="CHEBI:15379"/>
        <dbReference type="ChEBI" id="CHEBI:16240"/>
        <dbReference type="ChEBI" id="CHEBI:18421"/>
        <dbReference type="EC" id="1.15.1.1"/>
    </reaction>
</comment>
<dbReference type="EMBL" id="CAJNJQ010001428">
    <property type="protein sequence ID" value="CAE7138493.1"/>
    <property type="molecule type" value="Genomic_DNA"/>
</dbReference>
<accession>A0A8H3HUX4</accession>
<comment type="cofactor">
    <cofactor evidence="1">
        <name>Cu cation</name>
        <dbReference type="ChEBI" id="CHEBI:23378"/>
    </cofactor>
    <text evidence="1">Binds 1 copper ion per subunit.</text>
</comment>
<comment type="caution">
    <text evidence="3">The sequence shown here is derived from an EMBL/GenBank/DDBJ whole genome shotgun (WGS) entry which is preliminary data.</text>
</comment>
<dbReference type="PROSITE" id="PS00087">
    <property type="entry name" value="SOD_CU_ZN_1"/>
    <property type="match status" value="1"/>
</dbReference>
<evidence type="ECO:0000313" key="3">
    <source>
        <dbReference type="EMBL" id="CAE7138493.1"/>
    </source>
</evidence>
<dbReference type="Pfam" id="PF00080">
    <property type="entry name" value="Sod_Cu"/>
    <property type="match status" value="1"/>
</dbReference>
<comment type="similarity">
    <text evidence="1">Belongs to the Cu-Zn superoxide dismutase family.</text>
</comment>
<dbReference type="GO" id="GO:0005507">
    <property type="term" value="F:copper ion binding"/>
    <property type="evidence" value="ECO:0007669"/>
    <property type="project" value="InterPro"/>
</dbReference>
<dbReference type="InterPro" id="IPR018152">
    <property type="entry name" value="SOD_Cu/Zn_BS"/>
</dbReference>
<dbReference type="Proteomes" id="UP000663827">
    <property type="component" value="Unassembled WGS sequence"/>
</dbReference>
<organism evidence="3 4">
    <name type="scientific">Rhizoctonia solani</name>
    <dbReference type="NCBI Taxonomy" id="456999"/>
    <lineage>
        <taxon>Eukaryota</taxon>
        <taxon>Fungi</taxon>
        <taxon>Dikarya</taxon>
        <taxon>Basidiomycota</taxon>
        <taxon>Agaricomycotina</taxon>
        <taxon>Agaricomycetes</taxon>
        <taxon>Cantharellales</taxon>
        <taxon>Ceratobasidiaceae</taxon>
        <taxon>Rhizoctonia</taxon>
    </lineage>
</organism>
<name>A0A8H3HUX4_9AGAM</name>
<dbReference type="GO" id="GO:0004784">
    <property type="term" value="F:superoxide dismutase activity"/>
    <property type="evidence" value="ECO:0007669"/>
    <property type="project" value="UniProtKB-EC"/>
</dbReference>
<dbReference type="Gene3D" id="2.60.40.200">
    <property type="entry name" value="Superoxide dismutase, copper/zinc binding domain"/>
    <property type="match status" value="1"/>
</dbReference>
<comment type="function">
    <text evidence="1">Destroys radicals which are normally produced within the cells and which are toxic to biological systems.</text>
</comment>
<dbReference type="SUPFAM" id="SSF49329">
    <property type="entry name" value="Cu,Zn superoxide dismutase-like"/>
    <property type="match status" value="1"/>
</dbReference>
<dbReference type="AlphaFoldDB" id="A0A8H3HUX4"/>
<reference evidence="3" key="1">
    <citation type="submission" date="2021-01" db="EMBL/GenBank/DDBJ databases">
        <authorList>
            <person name="Kaushik A."/>
        </authorList>
    </citation>
    <scope>NUCLEOTIDE SEQUENCE</scope>
    <source>
        <strain evidence="3">AG5</strain>
    </source>
</reference>
<keyword evidence="1" id="KW-0560">Oxidoreductase</keyword>
<keyword evidence="1" id="KW-0479">Metal-binding</keyword>
<evidence type="ECO:0000256" key="1">
    <source>
        <dbReference type="RuleBase" id="RU000393"/>
    </source>
</evidence>
<dbReference type="PANTHER" id="PTHR10003">
    <property type="entry name" value="SUPEROXIDE DISMUTASE CU-ZN -RELATED"/>
    <property type="match status" value="1"/>
</dbReference>
<comment type="cofactor">
    <cofactor evidence="1">
        <name>Zn(2+)</name>
        <dbReference type="ChEBI" id="CHEBI:29105"/>
    </cofactor>
    <text evidence="1">Binds 1 zinc ion per subunit.</text>
</comment>
<dbReference type="InterPro" id="IPR001424">
    <property type="entry name" value="SOD_Cu_Zn_dom"/>
</dbReference>
<evidence type="ECO:0000313" key="4">
    <source>
        <dbReference type="Proteomes" id="UP000663827"/>
    </source>
</evidence>
<dbReference type="PROSITE" id="PS00332">
    <property type="entry name" value="SOD_CU_ZN_2"/>
    <property type="match status" value="1"/>
</dbReference>
<sequence>MTGAGTTTTCDNHQLPESHALTRRAEHSQLPEYSQLSRFATSRFAIKGLLLNYFSPGKHGIHVHTWGDISGGCESVGTHFNPYNKTHGGPESEVRHVGDLGNIVAGSDGVSKVDIYDKIISFNGATNIIGRSLVVHAGEDDLGRGGYNDSLTTGHSGPRYACGVIGLANATST</sequence>
<dbReference type="CDD" id="cd00305">
    <property type="entry name" value="Cu-Zn_Superoxide_Dismutase"/>
    <property type="match status" value="1"/>
</dbReference>
<evidence type="ECO:0000259" key="2">
    <source>
        <dbReference type="Pfam" id="PF00080"/>
    </source>
</evidence>
<dbReference type="InterPro" id="IPR024134">
    <property type="entry name" value="SOD_Cu/Zn_/chaperone"/>
</dbReference>
<keyword evidence="1" id="KW-0186">Copper</keyword>
<dbReference type="InterPro" id="IPR036423">
    <property type="entry name" value="SOD-like_Cu/Zn_dom_sf"/>
</dbReference>
<keyword evidence="1" id="KW-0862">Zinc</keyword>
<feature type="domain" description="Superoxide dismutase copper/zinc binding" evidence="2">
    <location>
        <begin position="53"/>
        <end position="165"/>
    </location>
</feature>
<protein>
    <recommendedName>
        <fullName evidence="1">Superoxide dismutase [Cu-Zn]</fullName>
        <ecNumber evidence="1">1.15.1.1</ecNumber>
    </recommendedName>
</protein>